<dbReference type="InterPro" id="IPR002371">
    <property type="entry name" value="FlgK"/>
</dbReference>
<dbReference type="EMBL" id="CP068053">
    <property type="protein sequence ID" value="QQS99152.1"/>
    <property type="molecule type" value="Genomic_DNA"/>
</dbReference>
<evidence type="ECO:0000256" key="1">
    <source>
        <dbReference type="ARBA" id="ARBA00004365"/>
    </source>
</evidence>
<dbReference type="KEGG" id="ppsr:I6J18_16085"/>
<evidence type="ECO:0000259" key="8">
    <source>
        <dbReference type="Pfam" id="PF06429"/>
    </source>
</evidence>
<organism evidence="10 11">
    <name type="scientific">Peribacillus psychrosaccharolyticus</name>
    <name type="common">Bacillus psychrosaccharolyticus</name>
    <dbReference type="NCBI Taxonomy" id="1407"/>
    <lineage>
        <taxon>Bacteria</taxon>
        <taxon>Bacillati</taxon>
        <taxon>Bacillota</taxon>
        <taxon>Bacilli</taxon>
        <taxon>Bacillales</taxon>
        <taxon>Bacillaceae</taxon>
        <taxon>Peribacillus</taxon>
    </lineage>
</organism>
<evidence type="ECO:0000256" key="4">
    <source>
        <dbReference type="ARBA" id="ARBA00016244"/>
    </source>
</evidence>
<gene>
    <name evidence="10" type="primary">flgK</name>
    <name evidence="10" type="ORF">I6J18_16085</name>
</gene>
<feature type="domain" description="Flagellar basal body rod protein N-terminal" evidence="7">
    <location>
        <begin position="8"/>
        <end position="38"/>
    </location>
</feature>
<dbReference type="GO" id="GO:0044780">
    <property type="term" value="P:bacterial-type flagellum assembly"/>
    <property type="evidence" value="ECO:0007669"/>
    <property type="project" value="InterPro"/>
</dbReference>
<dbReference type="Pfam" id="PF22638">
    <property type="entry name" value="FlgK_D1"/>
    <property type="match status" value="1"/>
</dbReference>
<dbReference type="Pfam" id="PF00460">
    <property type="entry name" value="Flg_bb_rod"/>
    <property type="match status" value="1"/>
</dbReference>
<protein>
    <recommendedName>
        <fullName evidence="4">Flagellar hook-associated protein 1</fullName>
    </recommendedName>
</protein>
<dbReference type="AlphaFoldDB" id="A0A974NKB1"/>
<dbReference type="SUPFAM" id="SSF64518">
    <property type="entry name" value="Phase 1 flagellin"/>
    <property type="match status" value="1"/>
</dbReference>
<comment type="similarity">
    <text evidence="3">Belongs to the flagella basal body rod proteins family.</text>
</comment>
<dbReference type="GO" id="GO:0005576">
    <property type="term" value="C:extracellular region"/>
    <property type="evidence" value="ECO:0007669"/>
    <property type="project" value="UniProtKB-SubCell"/>
</dbReference>
<dbReference type="Proteomes" id="UP000595254">
    <property type="component" value="Chromosome"/>
</dbReference>
<comment type="subcellular location">
    <subcellularLocation>
        <location evidence="1">Bacterial flagellum</location>
    </subcellularLocation>
    <subcellularLocation>
        <location evidence="2">Secreted</location>
    </subcellularLocation>
</comment>
<evidence type="ECO:0000313" key="11">
    <source>
        <dbReference type="Proteomes" id="UP000595254"/>
    </source>
</evidence>
<dbReference type="PANTHER" id="PTHR30033">
    <property type="entry name" value="FLAGELLAR HOOK-ASSOCIATED PROTEIN 1"/>
    <property type="match status" value="1"/>
</dbReference>
<evidence type="ECO:0000259" key="9">
    <source>
        <dbReference type="Pfam" id="PF22638"/>
    </source>
</evidence>
<reference evidence="10 11" key="1">
    <citation type="submission" date="2021-01" db="EMBL/GenBank/DDBJ databases">
        <title>FDA dAtabase for Regulatory Grade micrObial Sequences (FDA-ARGOS): Supporting development and validation of Infectious Disease Dx tests.</title>
        <authorList>
            <person name="Nelson B."/>
            <person name="Plummer A."/>
            <person name="Tallon L."/>
            <person name="Sadzewicz L."/>
            <person name="Zhao X."/>
            <person name="Boylan J."/>
            <person name="Ott S."/>
            <person name="Bowen H."/>
            <person name="Vavikolanu K."/>
            <person name="Mehta A."/>
            <person name="Aluvathingal J."/>
            <person name="Nadendla S."/>
            <person name="Myers T."/>
            <person name="Yan Y."/>
            <person name="Sichtig H."/>
        </authorList>
    </citation>
    <scope>NUCLEOTIDE SEQUENCE [LARGE SCALE GENOMIC DNA]</scope>
    <source>
        <strain evidence="10 11">FDAARGOS_1161</strain>
    </source>
</reference>
<keyword evidence="10" id="KW-0969">Cilium</keyword>
<keyword evidence="6" id="KW-0975">Bacterial flagellum</keyword>
<evidence type="ECO:0000256" key="5">
    <source>
        <dbReference type="ARBA" id="ARBA00022525"/>
    </source>
</evidence>
<proteinExistence type="inferred from homology"/>
<accession>A0A974NKB1</accession>
<dbReference type="NCBIfam" id="TIGR02492">
    <property type="entry name" value="flgK_ends"/>
    <property type="match status" value="1"/>
</dbReference>
<keyword evidence="11" id="KW-1185">Reference proteome</keyword>
<dbReference type="InterPro" id="IPR010930">
    <property type="entry name" value="Flg_bb/hook_C_dom"/>
</dbReference>
<dbReference type="Pfam" id="PF06429">
    <property type="entry name" value="Flg_bbr_C"/>
    <property type="match status" value="1"/>
</dbReference>
<evidence type="ECO:0000256" key="3">
    <source>
        <dbReference type="ARBA" id="ARBA00009677"/>
    </source>
</evidence>
<dbReference type="GO" id="GO:0005198">
    <property type="term" value="F:structural molecule activity"/>
    <property type="evidence" value="ECO:0007669"/>
    <property type="project" value="InterPro"/>
</dbReference>
<keyword evidence="10" id="KW-0282">Flagellum</keyword>
<feature type="domain" description="Flagellar hook-associated protein FlgK helical" evidence="9">
    <location>
        <begin position="103"/>
        <end position="371"/>
    </location>
</feature>
<keyword evidence="10" id="KW-0966">Cell projection</keyword>
<name>A0A974NKB1_PERPY</name>
<dbReference type="InterPro" id="IPR001444">
    <property type="entry name" value="Flag_bb_rod_N"/>
</dbReference>
<evidence type="ECO:0000259" key="7">
    <source>
        <dbReference type="Pfam" id="PF00460"/>
    </source>
</evidence>
<evidence type="ECO:0000256" key="2">
    <source>
        <dbReference type="ARBA" id="ARBA00004613"/>
    </source>
</evidence>
<keyword evidence="5" id="KW-0964">Secreted</keyword>
<evidence type="ECO:0000256" key="6">
    <source>
        <dbReference type="ARBA" id="ARBA00023143"/>
    </source>
</evidence>
<evidence type="ECO:0000313" key="10">
    <source>
        <dbReference type="EMBL" id="QQS99152.1"/>
    </source>
</evidence>
<dbReference type="RefSeq" id="WP_040374523.1">
    <property type="nucleotide sequence ID" value="NZ_CP068053.1"/>
</dbReference>
<feature type="domain" description="Flagellar basal-body/hook protein C-terminal" evidence="8">
    <location>
        <begin position="478"/>
        <end position="516"/>
    </location>
</feature>
<dbReference type="InterPro" id="IPR053927">
    <property type="entry name" value="FlgK_helical"/>
</dbReference>
<dbReference type="PANTHER" id="PTHR30033:SF1">
    <property type="entry name" value="FLAGELLAR HOOK-ASSOCIATED PROTEIN 1"/>
    <property type="match status" value="1"/>
</dbReference>
<dbReference type="GO" id="GO:0009424">
    <property type="term" value="C:bacterial-type flagellum hook"/>
    <property type="evidence" value="ECO:0007669"/>
    <property type="project" value="InterPro"/>
</dbReference>
<sequence length="523" mass="56297">MISSFMGLETAKRAMSTAQSALYTTGQNVANANTPGYTRQRVNLSQTTSFPGVGMNNPMIPGQIGTGVQADSVQRIRESFLDAQYRGQNHKIGYYGSMSESLGKIEGIMDESGSSGLQGVLSKFWNSLQDLTSNTDNSGAREVAAASGQTVADTLNYYYNSLTSVQADSKDQITVTAEQINTLVGNIEKLNKEISSIEPHGYLPNDLYDQRDLLVDELSGLINIKVTKVQPENYGIAKDFAEGLYNIEVIANDGKSYTPPITLVGADKTGMLGTTKVEVTYEKDKDPAMVTGVKFGAQEISEYKFSGQLAGLIESHGYTSMVDGVATVQGIYPDMLKNLNNMTEAFANEFNRIHAAGYALGETTVSGENFFTFEAGNAAKTIAVKKEILDKPSLIAAGKSGASGDNQNAKDLADLKSKNFSEYNYYKDKTLPEGLTGSLDSFYAGVIGKLGVVSQGAQKDLSNSITLAESVEKNRQSVSAVSLDEEMTDMIKFQQSYNAAARMVTMVDEMLDKIINGLGTGGR</sequence>